<dbReference type="PROSITE" id="PS51257">
    <property type="entry name" value="PROKAR_LIPOPROTEIN"/>
    <property type="match status" value="1"/>
</dbReference>
<dbReference type="GO" id="GO:0051301">
    <property type="term" value="P:cell division"/>
    <property type="evidence" value="ECO:0007669"/>
    <property type="project" value="InterPro"/>
</dbReference>
<proteinExistence type="inferred from homology"/>
<evidence type="ECO:0000313" key="4">
    <source>
        <dbReference type="Proteomes" id="UP000193136"/>
    </source>
</evidence>
<dbReference type="AlphaFoldDB" id="A0A1X0XSK4"/>
<reference evidence="3 4" key="1">
    <citation type="submission" date="2017-03" db="EMBL/GenBank/DDBJ databases">
        <title>Genome sequence of Geothermobacter sp. EPR-M, Deep-Sea Iron Reducer.</title>
        <authorList>
            <person name="Tully B."/>
            <person name="Savalia P."/>
            <person name="Abuyen K."/>
            <person name="Baughan C."/>
            <person name="Romero E."/>
            <person name="Ronkowski C."/>
            <person name="Torres B."/>
            <person name="Tremblay J."/>
            <person name="Trujillo A."/>
            <person name="Tyler M."/>
            <person name="Perez-Rodriguez I."/>
            <person name="Amend J."/>
        </authorList>
    </citation>
    <scope>NUCLEOTIDE SEQUENCE [LARGE SCALE GENOMIC DNA]</scope>
    <source>
        <strain evidence="3 4">EPR-M</strain>
    </source>
</reference>
<dbReference type="EMBL" id="NAAD01000026">
    <property type="protein sequence ID" value="ORJ55838.1"/>
    <property type="molecule type" value="Genomic_DNA"/>
</dbReference>
<organism evidence="3 4">
    <name type="scientific">Geothermobacter hydrogeniphilus</name>
    <dbReference type="NCBI Taxonomy" id="1969733"/>
    <lineage>
        <taxon>Bacteria</taxon>
        <taxon>Pseudomonadati</taxon>
        <taxon>Thermodesulfobacteriota</taxon>
        <taxon>Desulfuromonadia</taxon>
        <taxon>Desulfuromonadales</taxon>
        <taxon>Geothermobacteraceae</taxon>
        <taxon>Geothermobacter</taxon>
    </lineage>
</organism>
<dbReference type="InterPro" id="IPR019734">
    <property type="entry name" value="TPR_rpt"/>
</dbReference>
<keyword evidence="2" id="KW-0732">Signal</keyword>
<feature type="signal peptide" evidence="2">
    <location>
        <begin position="1"/>
        <end position="19"/>
    </location>
</feature>
<feature type="chain" id="PRO_5039886618" evidence="2">
    <location>
        <begin position="20"/>
        <end position="261"/>
    </location>
</feature>
<dbReference type="RefSeq" id="WP_085011626.1">
    <property type="nucleotide sequence ID" value="NZ_NAAD01000026.1"/>
</dbReference>
<keyword evidence="4" id="KW-1185">Reference proteome</keyword>
<evidence type="ECO:0000256" key="1">
    <source>
        <dbReference type="SAM" id="Coils"/>
    </source>
</evidence>
<dbReference type="SUPFAM" id="SSF48452">
    <property type="entry name" value="TPR-like"/>
    <property type="match status" value="1"/>
</dbReference>
<gene>
    <name evidence="3" type="ORF">B5V00_14960</name>
</gene>
<dbReference type="Gene3D" id="1.25.40.10">
    <property type="entry name" value="Tetratricopeptide repeat domain"/>
    <property type="match status" value="1"/>
</dbReference>
<evidence type="ECO:0000256" key="2">
    <source>
        <dbReference type="SAM" id="SignalP"/>
    </source>
</evidence>
<dbReference type="HAMAP" id="MF_02066">
    <property type="entry name" value="CpoB"/>
    <property type="match status" value="1"/>
</dbReference>
<accession>A0A1X0XSK4</accession>
<dbReference type="NCBIfam" id="TIGR02795">
    <property type="entry name" value="tol_pal_ybgF"/>
    <property type="match status" value="1"/>
</dbReference>
<keyword evidence="1" id="KW-0175">Coiled coil</keyword>
<evidence type="ECO:0000313" key="3">
    <source>
        <dbReference type="EMBL" id="ORJ55838.1"/>
    </source>
</evidence>
<dbReference type="InterPro" id="IPR014162">
    <property type="entry name" value="CpoB_C"/>
</dbReference>
<dbReference type="InterPro" id="IPR011990">
    <property type="entry name" value="TPR-like_helical_dom_sf"/>
</dbReference>
<dbReference type="InterPro" id="IPR034706">
    <property type="entry name" value="CpoB"/>
</dbReference>
<dbReference type="STRING" id="1969733.B5V00_14960"/>
<protein>
    <submittedName>
        <fullName evidence="3">Tol-pal system protein YbgF</fullName>
    </submittedName>
</protein>
<comment type="caution">
    <text evidence="3">The sequence shown here is derived from an EMBL/GenBank/DDBJ whole genome shotgun (WGS) entry which is preliminary data.</text>
</comment>
<dbReference type="Pfam" id="PF13174">
    <property type="entry name" value="TPR_6"/>
    <property type="match status" value="1"/>
</dbReference>
<sequence>MKACYLGFLLLVMILGGCANPQQQQRIDQDLAEMKRRLAANETALVELRKAQAAGGGQQQLAGLTRGQADLKADFDSFRNQVLSMQGDVEEQAAARQKLQAELTSLRDELRFKVKAIEERLAKLEKAPPKVAATAPAPVSAEELYQQGLDAIRNQNNFALGRERLQAFLKQYPKHHLAVNATYWIGEAWYGEKKYENAILQFQDVVEKYGDQPKVASALLKQGLAFQALGDKDNARVIWAKLQERFPKSPEAKKAAALMKK</sequence>
<dbReference type="Proteomes" id="UP000193136">
    <property type="component" value="Unassembled WGS sequence"/>
</dbReference>
<dbReference type="OrthoDB" id="13540at2"/>
<name>A0A1X0XSK4_9BACT</name>
<dbReference type="Pfam" id="PF13432">
    <property type="entry name" value="TPR_16"/>
    <property type="match status" value="1"/>
</dbReference>
<feature type="coiled-coil region" evidence="1">
    <location>
        <begin position="89"/>
        <end position="127"/>
    </location>
</feature>